<dbReference type="SMART" id="SM00028">
    <property type="entry name" value="TPR"/>
    <property type="match status" value="1"/>
</dbReference>
<feature type="transmembrane region" description="Helical" evidence="2">
    <location>
        <begin position="187"/>
        <end position="206"/>
    </location>
</feature>
<evidence type="ECO:0000313" key="4">
    <source>
        <dbReference type="EMBL" id="KQM08495.1"/>
    </source>
</evidence>
<keyword evidence="2" id="KW-0472">Membrane</keyword>
<keyword evidence="1" id="KW-0802">TPR repeat</keyword>
<evidence type="ECO:0000256" key="1">
    <source>
        <dbReference type="PROSITE-ProRule" id="PRU00339"/>
    </source>
</evidence>
<dbReference type="Gene3D" id="2.30.30.40">
    <property type="entry name" value="SH3 Domains"/>
    <property type="match status" value="1"/>
</dbReference>
<dbReference type="Gene3D" id="1.25.40.10">
    <property type="entry name" value="Tetratricopeptide repeat domain"/>
    <property type="match status" value="1"/>
</dbReference>
<evidence type="ECO:0000313" key="5">
    <source>
        <dbReference type="Proteomes" id="UP000054172"/>
    </source>
</evidence>
<dbReference type="AlphaFoldDB" id="A0A0Q4AZV2"/>
<dbReference type="Proteomes" id="UP000054172">
    <property type="component" value="Unassembled WGS sequence"/>
</dbReference>
<protein>
    <recommendedName>
        <fullName evidence="3">SH3b domain-containing protein</fullName>
    </recommendedName>
</protein>
<feature type="domain" description="SH3b" evidence="3">
    <location>
        <begin position="256"/>
        <end position="303"/>
    </location>
</feature>
<keyword evidence="2" id="KW-1133">Transmembrane helix</keyword>
<gene>
    <name evidence="4" type="ORF">AL399_07000</name>
</gene>
<feature type="transmembrane region" description="Helical" evidence="2">
    <location>
        <begin position="215"/>
        <end position="236"/>
    </location>
</feature>
<keyword evidence="5" id="KW-1185">Reference proteome</keyword>
<organism evidence="4 5">
    <name type="scientific">Candidatus [Bacteroides] periocalifornicus</name>
    <dbReference type="NCBI Taxonomy" id="1702214"/>
    <lineage>
        <taxon>Bacteria</taxon>
        <taxon>Pseudomonadati</taxon>
        <taxon>Bacteroidota</taxon>
    </lineage>
</organism>
<keyword evidence="2" id="KW-0812">Transmembrane</keyword>
<comment type="caution">
    <text evidence="4">The sequence shown here is derived from an EMBL/GenBank/DDBJ whole genome shotgun (WGS) entry which is preliminary data.</text>
</comment>
<name>A0A0Q4AZV2_9BACT</name>
<proteinExistence type="predicted"/>
<dbReference type="PROSITE" id="PS50293">
    <property type="entry name" value="TPR_REGION"/>
    <property type="match status" value="1"/>
</dbReference>
<dbReference type="SUPFAM" id="SSF48452">
    <property type="entry name" value="TPR-like"/>
    <property type="match status" value="1"/>
</dbReference>
<dbReference type="STRING" id="1702214.AL399_07000"/>
<reference evidence="4" key="1">
    <citation type="submission" date="2015-08" db="EMBL/GenBank/DDBJ databases">
        <title>Candidatus Bacteriodes Periocalifornicus.</title>
        <authorList>
            <person name="McLean J.S."/>
            <person name="Kelley S."/>
        </authorList>
    </citation>
    <scope>NUCLEOTIDE SEQUENCE [LARGE SCALE GENOMIC DNA]</scope>
    <source>
        <strain evidence="4">12B</strain>
    </source>
</reference>
<accession>A0A0Q4AZV2</accession>
<sequence length="309" mass="33741">MMASYMGIGCRALLQRVVLATVFSTAFLGGAVSGKAQGLQDSLPMSTTQTVQLDSGASEPVGVLDIGADANGGKGGAGSWTFSQANGMYERGQYDSAALAYQHLLSQNSALVSPQLYYNLGNAYFRMRNYARAILNYERALKYSPNYEDARFNLELARTFTVDRVSPPRDLLVLRWFRGFYHILSPIGWGVLALVSVAVLLAAVLAMRFLRNRRVWILSLIVGLFGLVVTLLSFTLGRVAARQMNSFNAAVVMPSVVSVKGEPSSGGKDLFLLHAGTKVQVLDQLGEWLEVAVPDGHRGWLQRNEVEKI</sequence>
<feature type="repeat" description="TPR" evidence="1">
    <location>
        <begin position="114"/>
        <end position="147"/>
    </location>
</feature>
<dbReference type="InterPro" id="IPR019734">
    <property type="entry name" value="TPR_rpt"/>
</dbReference>
<dbReference type="PATRIC" id="fig|1702214.3.peg.890"/>
<dbReference type="EMBL" id="LIIK01000035">
    <property type="protein sequence ID" value="KQM08495.1"/>
    <property type="molecule type" value="Genomic_DNA"/>
</dbReference>
<dbReference type="Pfam" id="PF00515">
    <property type="entry name" value="TPR_1"/>
    <property type="match status" value="1"/>
</dbReference>
<dbReference type="PROSITE" id="PS50005">
    <property type="entry name" value="TPR"/>
    <property type="match status" value="1"/>
</dbReference>
<dbReference type="InterPro" id="IPR011990">
    <property type="entry name" value="TPR-like_helical_dom_sf"/>
</dbReference>
<evidence type="ECO:0000256" key="2">
    <source>
        <dbReference type="SAM" id="Phobius"/>
    </source>
</evidence>
<dbReference type="InterPro" id="IPR003646">
    <property type="entry name" value="SH3-like_bac-type"/>
</dbReference>
<evidence type="ECO:0000259" key="3">
    <source>
        <dbReference type="Pfam" id="PF08239"/>
    </source>
</evidence>
<dbReference type="Pfam" id="PF08239">
    <property type="entry name" value="SH3_3"/>
    <property type="match status" value="1"/>
</dbReference>